<dbReference type="AlphaFoldDB" id="J4IAI4"/>
<evidence type="ECO:0000313" key="2">
    <source>
        <dbReference type="Proteomes" id="UP000006352"/>
    </source>
</evidence>
<name>J4IAI4_9APHY</name>
<dbReference type="EMBL" id="HE797096">
    <property type="protein sequence ID" value="CCM02966.1"/>
    <property type="molecule type" value="Genomic_DNA"/>
</dbReference>
<accession>J4IAI4</accession>
<dbReference type="GeneID" id="24097877"/>
<protein>
    <submittedName>
        <fullName evidence="1">Uncharacterized protein</fullName>
    </submittedName>
</protein>
<dbReference type="OrthoDB" id="2770090at2759"/>
<dbReference type="HOGENOM" id="CLU_120113_0_0_1"/>
<dbReference type="InParanoid" id="J4IAI4"/>
<proteinExistence type="predicted"/>
<sequence length="201" mass="23331">MPREAVASPVAVASGRLPKAFTSLYRLFLRTLAASVLNKRSAAQRLRELWRPTFSGAAQVLHRLEDRGLDAHERKHLRHWYSAWEQRTDNTLSLLLVSAQSRGLPHRLTRNLNFLQKEHPRFRDIKAGSILERQWWNPQLPQDSERYKPRIIKLGSRADRREDRKDKWRKLDEDSWGALGEAVLMAEGRSAISLGRILRSP</sequence>
<dbReference type="RefSeq" id="XP_012182249.1">
    <property type="nucleotide sequence ID" value="XM_012326859.1"/>
</dbReference>
<organism evidence="1 2">
    <name type="scientific">Fibroporia radiculosa</name>
    <dbReference type="NCBI Taxonomy" id="599839"/>
    <lineage>
        <taxon>Eukaryota</taxon>
        <taxon>Fungi</taxon>
        <taxon>Dikarya</taxon>
        <taxon>Basidiomycota</taxon>
        <taxon>Agaricomycotina</taxon>
        <taxon>Agaricomycetes</taxon>
        <taxon>Polyporales</taxon>
        <taxon>Fibroporiaceae</taxon>
        <taxon>Fibroporia</taxon>
    </lineage>
</organism>
<keyword evidence="2" id="KW-1185">Reference proteome</keyword>
<dbReference type="Proteomes" id="UP000006352">
    <property type="component" value="Unassembled WGS sequence"/>
</dbReference>
<reference evidence="1 2" key="1">
    <citation type="journal article" date="2012" name="Appl. Environ. Microbiol.">
        <title>Short-read sequencing for genomic analysis of the brown rot fungus Fibroporia radiculosa.</title>
        <authorList>
            <person name="Tang J.D."/>
            <person name="Perkins A.D."/>
            <person name="Sonstegard T.S."/>
            <person name="Schroeder S.G."/>
            <person name="Burgess S.C."/>
            <person name="Diehl S.V."/>
        </authorList>
    </citation>
    <scope>NUCLEOTIDE SEQUENCE [LARGE SCALE GENOMIC DNA]</scope>
    <source>
        <strain evidence="1 2">TFFH 294</strain>
    </source>
</reference>
<evidence type="ECO:0000313" key="1">
    <source>
        <dbReference type="EMBL" id="CCM02966.1"/>
    </source>
</evidence>
<gene>
    <name evidence="1" type="ORF">FIBRA_05081</name>
</gene>